<dbReference type="InterPro" id="IPR043130">
    <property type="entry name" value="CDP-OH_PTrfase_TM_dom"/>
</dbReference>
<evidence type="ECO:0000256" key="8">
    <source>
        <dbReference type="ARBA" id="ARBA00022692"/>
    </source>
</evidence>
<dbReference type="InterPro" id="IPR048254">
    <property type="entry name" value="CDP_ALCOHOL_P_TRANSF_CS"/>
</dbReference>
<evidence type="ECO:0000313" key="17">
    <source>
        <dbReference type="EMBL" id="QOV89106.1"/>
    </source>
</evidence>
<evidence type="ECO:0000256" key="7">
    <source>
        <dbReference type="ARBA" id="ARBA00022679"/>
    </source>
</evidence>
<dbReference type="PANTHER" id="PTHR14269:SF62">
    <property type="entry name" value="CDP-DIACYLGLYCEROL--GLYCEROL-3-PHOSPHATE 3-PHOSPHATIDYLTRANSFERASE 1, CHLOROPLASTIC"/>
    <property type="match status" value="1"/>
</dbReference>
<evidence type="ECO:0000256" key="13">
    <source>
        <dbReference type="ARBA" id="ARBA00023264"/>
    </source>
</evidence>
<dbReference type="KEGG" id="hbs:IPV69_23265"/>
<keyword evidence="13" id="KW-1208">Phospholipid metabolism</keyword>
<feature type="transmembrane region" description="Helical" evidence="16">
    <location>
        <begin position="12"/>
        <end position="29"/>
    </location>
</feature>
<evidence type="ECO:0000256" key="15">
    <source>
        <dbReference type="RuleBase" id="RU003750"/>
    </source>
</evidence>
<proteinExistence type="inferred from homology"/>
<keyword evidence="8 16" id="KW-0812">Transmembrane</keyword>
<evidence type="ECO:0000256" key="3">
    <source>
        <dbReference type="ARBA" id="ARBA00010441"/>
    </source>
</evidence>
<organism evidence="17 18">
    <name type="scientific">Humisphaera borealis</name>
    <dbReference type="NCBI Taxonomy" id="2807512"/>
    <lineage>
        <taxon>Bacteria</taxon>
        <taxon>Pseudomonadati</taxon>
        <taxon>Planctomycetota</taxon>
        <taxon>Phycisphaerae</taxon>
        <taxon>Tepidisphaerales</taxon>
        <taxon>Tepidisphaeraceae</taxon>
        <taxon>Humisphaera</taxon>
    </lineage>
</organism>
<keyword evidence="7 15" id="KW-0808">Transferase</keyword>
<feature type="transmembrane region" description="Helical" evidence="16">
    <location>
        <begin position="155"/>
        <end position="173"/>
    </location>
</feature>
<dbReference type="GO" id="GO:0008444">
    <property type="term" value="F:CDP-diacylglycerol-glycerol-3-phosphate 3-phosphatidyltransferase activity"/>
    <property type="evidence" value="ECO:0007669"/>
    <property type="project" value="UniProtKB-EC"/>
</dbReference>
<comment type="pathway">
    <text evidence="2">Phospholipid metabolism; phosphatidylglycerol biosynthesis; phosphatidylglycerol from CDP-diacylglycerol: step 1/2.</text>
</comment>
<dbReference type="AlphaFoldDB" id="A0A7M2WUE3"/>
<dbReference type="RefSeq" id="WP_206292125.1">
    <property type="nucleotide sequence ID" value="NZ_CP063458.1"/>
</dbReference>
<comment type="subcellular location">
    <subcellularLocation>
        <location evidence="1">Membrane</location>
        <topology evidence="1">Multi-pass membrane protein</topology>
    </subcellularLocation>
</comment>
<evidence type="ECO:0000256" key="12">
    <source>
        <dbReference type="ARBA" id="ARBA00023209"/>
    </source>
</evidence>
<evidence type="ECO:0000256" key="10">
    <source>
        <dbReference type="ARBA" id="ARBA00023098"/>
    </source>
</evidence>
<dbReference type="GO" id="GO:0046474">
    <property type="term" value="P:glycerophospholipid biosynthetic process"/>
    <property type="evidence" value="ECO:0007669"/>
    <property type="project" value="TreeGrafter"/>
</dbReference>
<feature type="transmembrane region" description="Helical" evidence="16">
    <location>
        <begin position="115"/>
        <end position="134"/>
    </location>
</feature>
<evidence type="ECO:0000313" key="18">
    <source>
        <dbReference type="Proteomes" id="UP000593765"/>
    </source>
</evidence>
<sequence>MIRHVPNALTGGRLVLAAVFFVLLSFYQHDGRGDPWLLNTAFIIYVIALITDFLDGYLARRWKVEGAFGRVVDPLVDKVLVLGSFIFFAGKNFIVAETARAMSPGSQDVVKTVSGVAPGIVVLLLTRELLVTSLRGVAESGGQAFGAAFIGKFKMVFQSGTILVILIYVNYIAHSTTLSPDTKWAAAVVRDICIWATVAITVWSGLTYVGKAVSMYRRGNT</sequence>
<protein>
    <recommendedName>
        <fullName evidence="5">CDP-diacylglycerol--glycerol-3-phosphate 3-phosphatidyltransferase</fullName>
        <ecNumber evidence="4">2.7.8.5</ecNumber>
    </recommendedName>
</protein>
<keyword evidence="12" id="KW-0594">Phospholipid biosynthesis</keyword>
<dbReference type="Proteomes" id="UP000593765">
    <property type="component" value="Chromosome"/>
</dbReference>
<dbReference type="InterPro" id="IPR004570">
    <property type="entry name" value="Phosphatidylglycerol_P_synth"/>
</dbReference>
<keyword evidence="10" id="KW-0443">Lipid metabolism</keyword>
<reference evidence="17 18" key="1">
    <citation type="submission" date="2020-10" db="EMBL/GenBank/DDBJ databases">
        <title>Wide distribution of Phycisphaera-like planctomycetes from WD2101 soil group in peatlands and genome analysis of the first cultivated representative.</title>
        <authorList>
            <person name="Dedysh S.N."/>
            <person name="Beletsky A.V."/>
            <person name="Ivanova A."/>
            <person name="Kulichevskaya I.S."/>
            <person name="Suzina N.E."/>
            <person name="Philippov D.A."/>
            <person name="Rakitin A.L."/>
            <person name="Mardanov A.V."/>
            <person name="Ravin N.V."/>
        </authorList>
    </citation>
    <scope>NUCLEOTIDE SEQUENCE [LARGE SCALE GENOMIC DNA]</scope>
    <source>
        <strain evidence="17 18">M1803</strain>
    </source>
</reference>
<comment type="similarity">
    <text evidence="3 15">Belongs to the CDP-alcohol phosphatidyltransferase class-I family.</text>
</comment>
<dbReference type="GO" id="GO:0016020">
    <property type="term" value="C:membrane"/>
    <property type="evidence" value="ECO:0007669"/>
    <property type="project" value="UniProtKB-SubCell"/>
</dbReference>
<dbReference type="EC" id="2.7.8.5" evidence="4"/>
<gene>
    <name evidence="17" type="ORF">IPV69_23265</name>
</gene>
<evidence type="ECO:0000256" key="1">
    <source>
        <dbReference type="ARBA" id="ARBA00004141"/>
    </source>
</evidence>
<dbReference type="Gene3D" id="1.20.120.1760">
    <property type="match status" value="1"/>
</dbReference>
<evidence type="ECO:0000256" key="6">
    <source>
        <dbReference type="ARBA" id="ARBA00022516"/>
    </source>
</evidence>
<name>A0A7M2WUE3_9BACT</name>
<evidence type="ECO:0000256" key="16">
    <source>
        <dbReference type="SAM" id="Phobius"/>
    </source>
</evidence>
<dbReference type="InterPro" id="IPR050324">
    <property type="entry name" value="CDP-alcohol_PTase-I"/>
</dbReference>
<dbReference type="Pfam" id="PF01066">
    <property type="entry name" value="CDP-OH_P_transf"/>
    <property type="match status" value="1"/>
</dbReference>
<evidence type="ECO:0000256" key="2">
    <source>
        <dbReference type="ARBA" id="ARBA00005042"/>
    </source>
</evidence>
<accession>A0A7M2WUE3</accession>
<dbReference type="PIRSF" id="PIRSF000847">
    <property type="entry name" value="Phos_ph_gly_syn"/>
    <property type="match status" value="1"/>
</dbReference>
<keyword evidence="11 16" id="KW-0472">Membrane</keyword>
<dbReference type="PROSITE" id="PS00379">
    <property type="entry name" value="CDP_ALCOHOL_P_TRANSF"/>
    <property type="match status" value="1"/>
</dbReference>
<feature type="transmembrane region" description="Helical" evidence="16">
    <location>
        <begin position="185"/>
        <end position="209"/>
    </location>
</feature>
<comment type="catalytic activity">
    <reaction evidence="14">
        <text>a CDP-1,2-diacyl-sn-glycerol + sn-glycerol 3-phosphate = a 1,2-diacyl-sn-glycero-3-phospho-(1'-sn-glycero-3'-phosphate) + CMP + H(+)</text>
        <dbReference type="Rhea" id="RHEA:12593"/>
        <dbReference type="ChEBI" id="CHEBI:15378"/>
        <dbReference type="ChEBI" id="CHEBI:57597"/>
        <dbReference type="ChEBI" id="CHEBI:58332"/>
        <dbReference type="ChEBI" id="CHEBI:60110"/>
        <dbReference type="ChEBI" id="CHEBI:60377"/>
        <dbReference type="EC" id="2.7.8.5"/>
    </reaction>
</comment>
<evidence type="ECO:0000256" key="11">
    <source>
        <dbReference type="ARBA" id="ARBA00023136"/>
    </source>
</evidence>
<evidence type="ECO:0000256" key="9">
    <source>
        <dbReference type="ARBA" id="ARBA00022989"/>
    </source>
</evidence>
<dbReference type="EMBL" id="CP063458">
    <property type="protein sequence ID" value="QOV89106.1"/>
    <property type="molecule type" value="Genomic_DNA"/>
</dbReference>
<dbReference type="InterPro" id="IPR000462">
    <property type="entry name" value="CDP-OH_P_trans"/>
</dbReference>
<evidence type="ECO:0000256" key="5">
    <source>
        <dbReference type="ARBA" id="ARBA00014944"/>
    </source>
</evidence>
<keyword evidence="18" id="KW-1185">Reference proteome</keyword>
<keyword evidence="9 16" id="KW-1133">Transmembrane helix</keyword>
<feature type="transmembrane region" description="Helical" evidence="16">
    <location>
        <begin position="35"/>
        <end position="54"/>
    </location>
</feature>
<evidence type="ECO:0000256" key="4">
    <source>
        <dbReference type="ARBA" id="ARBA00013170"/>
    </source>
</evidence>
<keyword evidence="6" id="KW-0444">Lipid biosynthesis</keyword>
<evidence type="ECO:0000256" key="14">
    <source>
        <dbReference type="ARBA" id="ARBA00048586"/>
    </source>
</evidence>
<feature type="transmembrane region" description="Helical" evidence="16">
    <location>
        <begin position="75"/>
        <end position="95"/>
    </location>
</feature>
<dbReference type="PANTHER" id="PTHR14269">
    <property type="entry name" value="CDP-DIACYLGLYCEROL--GLYCEROL-3-PHOSPHATE 3-PHOSPHATIDYLTRANSFERASE-RELATED"/>
    <property type="match status" value="1"/>
</dbReference>